<gene>
    <name evidence="1" type="ORF">ACFSQW_03885</name>
</gene>
<reference evidence="2" key="1">
    <citation type="journal article" date="2019" name="Int. J. Syst. Evol. Microbiol.">
        <title>The Global Catalogue of Microorganisms (GCM) 10K type strain sequencing project: providing services to taxonomists for standard genome sequencing and annotation.</title>
        <authorList>
            <consortium name="The Broad Institute Genomics Platform"/>
            <consortium name="The Broad Institute Genome Sequencing Center for Infectious Disease"/>
            <person name="Wu L."/>
            <person name="Ma J."/>
        </authorList>
    </citation>
    <scope>NUCLEOTIDE SEQUENCE [LARGE SCALE GENOMIC DNA]</scope>
    <source>
        <strain evidence="2">KCTC 52298</strain>
    </source>
</reference>
<organism evidence="1 2">
    <name type="scientific">Sphingobacterium tabacisoli</name>
    <dbReference type="NCBI Taxonomy" id="2044855"/>
    <lineage>
        <taxon>Bacteria</taxon>
        <taxon>Pseudomonadati</taxon>
        <taxon>Bacteroidota</taxon>
        <taxon>Sphingobacteriia</taxon>
        <taxon>Sphingobacteriales</taxon>
        <taxon>Sphingobacteriaceae</taxon>
        <taxon>Sphingobacterium</taxon>
    </lineage>
</organism>
<proteinExistence type="predicted"/>
<dbReference type="RefSeq" id="WP_210355133.1">
    <property type="nucleotide sequence ID" value="NZ_JAEQMU010000004.1"/>
</dbReference>
<dbReference type="InterPro" id="IPR032299">
    <property type="entry name" value="DUF4843"/>
</dbReference>
<dbReference type="Proteomes" id="UP001597440">
    <property type="component" value="Unassembled WGS sequence"/>
</dbReference>
<evidence type="ECO:0000313" key="1">
    <source>
        <dbReference type="EMBL" id="MFD2553516.1"/>
    </source>
</evidence>
<dbReference type="EMBL" id="JBHULD010000004">
    <property type="protein sequence ID" value="MFD2553516.1"/>
    <property type="molecule type" value="Genomic_DNA"/>
</dbReference>
<accession>A0ABW5KY11</accession>
<evidence type="ECO:0000313" key="2">
    <source>
        <dbReference type="Proteomes" id="UP001597440"/>
    </source>
</evidence>
<sequence length="258" mass="30377">MKSIYILTLLSFFVIVINLSSCDQSIDNLYTEKSRIQFKYFKEDTVTQGQATVYRRTYFDRTTLSFGMSDDEVQEDTAKIVVEFLGDVSNKDRTYRVRINPDSTTAKEGVHYKPFSSTQTFRAGRRKDTLSIVVLRKDLGTSFINPVDYRLTLDMEATEDFNLGMKDGLYTHLYMNNYLVKPKWWDGVGSLMFYHPKKWKILISFNEKWANKEKEPFNFNNGGREYFEALRNYLEREPTFDDETGARIYIDRLVEQNN</sequence>
<name>A0ABW5KY11_9SPHI</name>
<comment type="caution">
    <text evidence="1">The sequence shown here is derived from an EMBL/GenBank/DDBJ whole genome shotgun (WGS) entry which is preliminary data.</text>
</comment>
<protein>
    <submittedName>
        <fullName evidence="1">DUF4843 domain-containing protein</fullName>
    </submittedName>
</protein>
<keyword evidence="2" id="KW-1185">Reference proteome</keyword>
<dbReference type="Pfam" id="PF16132">
    <property type="entry name" value="DUF4843"/>
    <property type="match status" value="1"/>
</dbReference>